<reference evidence="1 2" key="1">
    <citation type="submission" date="2017-07" db="EMBL/GenBank/DDBJ databases">
        <authorList>
            <person name="Talla V."/>
            <person name="Backstrom N."/>
        </authorList>
    </citation>
    <scope>NUCLEOTIDE SEQUENCE [LARGE SCALE GENOMIC DNA]</scope>
</reference>
<protein>
    <submittedName>
        <fullName evidence="1">Uncharacterized protein</fullName>
    </submittedName>
</protein>
<dbReference type="Proteomes" id="UP000324832">
    <property type="component" value="Unassembled WGS sequence"/>
</dbReference>
<dbReference type="InterPro" id="IPR052394">
    <property type="entry name" value="LRR-containing"/>
</dbReference>
<dbReference type="Pfam" id="PF13516">
    <property type="entry name" value="LRR_6"/>
    <property type="match status" value="2"/>
</dbReference>
<feature type="non-terminal residue" evidence="1">
    <location>
        <position position="98"/>
    </location>
</feature>
<dbReference type="SMART" id="SM00368">
    <property type="entry name" value="LRR_RI"/>
    <property type="match status" value="3"/>
</dbReference>
<dbReference type="PANTHER" id="PTHR24114">
    <property type="entry name" value="LEUCINE RICH REPEAT FAMILY PROTEIN"/>
    <property type="match status" value="1"/>
</dbReference>
<evidence type="ECO:0000313" key="2">
    <source>
        <dbReference type="Proteomes" id="UP000324832"/>
    </source>
</evidence>
<dbReference type="SUPFAM" id="SSF52047">
    <property type="entry name" value="RNI-like"/>
    <property type="match status" value="1"/>
</dbReference>
<dbReference type="PANTHER" id="PTHR24114:SF2">
    <property type="entry name" value="F-BOX DOMAIN-CONTAINING PROTEIN-RELATED"/>
    <property type="match status" value="1"/>
</dbReference>
<keyword evidence="2" id="KW-1185">Reference proteome</keyword>
<dbReference type="PROSITE" id="PS51450">
    <property type="entry name" value="LRR"/>
    <property type="match status" value="1"/>
</dbReference>
<evidence type="ECO:0000313" key="1">
    <source>
        <dbReference type="EMBL" id="VVC97194.1"/>
    </source>
</evidence>
<name>A0A5E4QG47_9NEOP</name>
<dbReference type="Gene3D" id="3.80.10.10">
    <property type="entry name" value="Ribonuclease Inhibitor"/>
    <property type="match status" value="1"/>
</dbReference>
<proteinExistence type="predicted"/>
<dbReference type="EMBL" id="FZQP02003068">
    <property type="protein sequence ID" value="VVC97194.1"/>
    <property type="molecule type" value="Genomic_DNA"/>
</dbReference>
<sequence length="98" mass="10999">MCLALHLNNIVVRLDLSSNFLNKDACYHLGQMLADNYTMQELVLSGCRIGSEGLRLLLGKIVKRSLEELDLSRNNIGDSGFPFLADTLMRGVVIKRYL</sequence>
<organism evidence="1 2">
    <name type="scientific">Leptidea sinapis</name>
    <dbReference type="NCBI Taxonomy" id="189913"/>
    <lineage>
        <taxon>Eukaryota</taxon>
        <taxon>Metazoa</taxon>
        <taxon>Ecdysozoa</taxon>
        <taxon>Arthropoda</taxon>
        <taxon>Hexapoda</taxon>
        <taxon>Insecta</taxon>
        <taxon>Pterygota</taxon>
        <taxon>Neoptera</taxon>
        <taxon>Endopterygota</taxon>
        <taxon>Lepidoptera</taxon>
        <taxon>Glossata</taxon>
        <taxon>Ditrysia</taxon>
        <taxon>Papilionoidea</taxon>
        <taxon>Pieridae</taxon>
        <taxon>Dismorphiinae</taxon>
        <taxon>Leptidea</taxon>
    </lineage>
</organism>
<gene>
    <name evidence="1" type="ORF">LSINAPIS_LOCUS8532</name>
</gene>
<accession>A0A5E4QG47</accession>
<dbReference type="AlphaFoldDB" id="A0A5E4QG47"/>
<dbReference type="InterPro" id="IPR032675">
    <property type="entry name" value="LRR_dom_sf"/>
</dbReference>
<dbReference type="InterPro" id="IPR001611">
    <property type="entry name" value="Leu-rich_rpt"/>
</dbReference>